<evidence type="ECO:0000256" key="3">
    <source>
        <dbReference type="ARBA" id="ARBA00022630"/>
    </source>
</evidence>
<keyword evidence="7" id="KW-1185">Reference proteome</keyword>
<gene>
    <name evidence="6" type="ORF">GCM10022286_10090</name>
</gene>
<keyword evidence="3" id="KW-0285">Flavoprotein</keyword>
<dbReference type="Proteomes" id="UP001415169">
    <property type="component" value="Unassembled WGS sequence"/>
</dbReference>
<dbReference type="PANTHER" id="PTHR13847">
    <property type="entry name" value="SARCOSINE DEHYDROGENASE-RELATED"/>
    <property type="match status" value="1"/>
</dbReference>
<feature type="domain" description="FAD dependent oxidoreductase" evidence="5">
    <location>
        <begin position="32"/>
        <end position="392"/>
    </location>
</feature>
<dbReference type="Gene3D" id="3.50.50.60">
    <property type="entry name" value="FAD/NAD(P)-binding domain"/>
    <property type="match status" value="1"/>
</dbReference>
<reference evidence="6" key="2">
    <citation type="submission" date="2023-12" db="EMBL/GenBank/DDBJ databases">
        <authorList>
            <person name="Sun Q."/>
            <person name="Inoue M."/>
        </authorList>
    </citation>
    <scope>NUCLEOTIDE SEQUENCE</scope>
    <source>
        <strain evidence="6">JCM 17590</strain>
    </source>
</reference>
<proteinExistence type="inferred from homology"/>
<dbReference type="InterPro" id="IPR017741">
    <property type="entry name" value="FAD-dependent_OxRdtase_HpnW"/>
</dbReference>
<dbReference type="InterPro" id="IPR036188">
    <property type="entry name" value="FAD/NAD-bd_sf"/>
</dbReference>
<dbReference type="SUPFAM" id="SSF51905">
    <property type="entry name" value="FAD/NAD(P)-binding domain"/>
    <property type="match status" value="1"/>
</dbReference>
<dbReference type="InterPro" id="IPR006076">
    <property type="entry name" value="FAD-dep_OxRdtase"/>
</dbReference>
<dbReference type="NCBIfam" id="TIGR03364">
    <property type="entry name" value="HpnW_proposed"/>
    <property type="match status" value="1"/>
</dbReference>
<sequence>MTSAALGGIRHSASDSVALVTAASGDAPDRFDVAIVGAGIVGLAHAWHAVRAGLRVVVLERDEFAVGASIRNFGHICTSAQSGLAYEYALRAREEWLTLATDAGIPVSAPGTVIIARRAEELAVLEEFVGERTDDNLLLTPTQVAERLGFAPVGAIGGAWLGLDLRVDAPTAVPAFAAHLARLGVEFRYRAHVLGVETGRVVTTAGDVTADRVTVAVGHDVDRFFPGEAEKHGVVRCRLRMIEADAPAGVTIDPGVFTGTSLLRYDGFTQTKAAEALRDALAREAPALGEHGVNLMLTQRLPHSEAAGRLVLGDTHHYGLTETPFEDEASDELLLAEFRDLFGTELTVRRRWRGVYASSPNGPYLVAHPAEGVTAVSVTSGIGMTTALGLAASVLDL</sequence>
<comment type="cofactor">
    <cofactor evidence="1">
        <name>FAD</name>
        <dbReference type="ChEBI" id="CHEBI:57692"/>
    </cofactor>
</comment>
<evidence type="ECO:0000313" key="6">
    <source>
        <dbReference type="EMBL" id="GAA4157915.1"/>
    </source>
</evidence>
<dbReference type="EMBL" id="BAABBV010000001">
    <property type="protein sequence ID" value="GAA4157915.1"/>
    <property type="molecule type" value="Genomic_DNA"/>
</dbReference>
<evidence type="ECO:0000256" key="2">
    <source>
        <dbReference type="ARBA" id="ARBA00009410"/>
    </source>
</evidence>
<evidence type="ECO:0000313" key="7">
    <source>
        <dbReference type="Proteomes" id="UP001415169"/>
    </source>
</evidence>
<keyword evidence="4" id="KW-0560">Oxidoreductase</keyword>
<organism evidence="6 7">
    <name type="scientific">Gryllotalpicola daejeonensis</name>
    <dbReference type="NCBI Taxonomy" id="993087"/>
    <lineage>
        <taxon>Bacteria</taxon>
        <taxon>Bacillati</taxon>
        <taxon>Actinomycetota</taxon>
        <taxon>Actinomycetes</taxon>
        <taxon>Micrococcales</taxon>
        <taxon>Microbacteriaceae</taxon>
        <taxon>Gryllotalpicola</taxon>
    </lineage>
</organism>
<protein>
    <submittedName>
        <fullName evidence="6">TIGR03364 family FAD-dependent oxidoreductase</fullName>
    </submittedName>
</protein>
<evidence type="ECO:0000256" key="1">
    <source>
        <dbReference type="ARBA" id="ARBA00001974"/>
    </source>
</evidence>
<evidence type="ECO:0000256" key="4">
    <source>
        <dbReference type="ARBA" id="ARBA00023002"/>
    </source>
</evidence>
<dbReference type="Gene3D" id="3.30.9.10">
    <property type="entry name" value="D-Amino Acid Oxidase, subunit A, domain 2"/>
    <property type="match status" value="1"/>
</dbReference>
<dbReference type="PANTHER" id="PTHR13847:SF286">
    <property type="entry name" value="D-AMINO ACID DEHYDROGENASE"/>
    <property type="match status" value="1"/>
</dbReference>
<name>A0ABP7ZH87_9MICO</name>
<accession>A0ABP7ZH87</accession>
<reference evidence="6" key="1">
    <citation type="journal article" date="2014" name="Int. J. Syst. Evol. Microbiol.">
        <title>Complete genome of a new Firmicutes species belonging to the dominant human colonic microbiota ('Ruminococcus bicirculans') reveals two chromosomes and a selective capacity to utilize plant glucans.</title>
        <authorList>
            <consortium name="NISC Comparative Sequencing Program"/>
            <person name="Wegmann U."/>
            <person name="Louis P."/>
            <person name="Goesmann A."/>
            <person name="Henrissat B."/>
            <person name="Duncan S.H."/>
            <person name="Flint H.J."/>
        </authorList>
    </citation>
    <scope>NUCLEOTIDE SEQUENCE</scope>
    <source>
        <strain evidence="6">JCM 17590</strain>
    </source>
</reference>
<evidence type="ECO:0000259" key="5">
    <source>
        <dbReference type="Pfam" id="PF01266"/>
    </source>
</evidence>
<comment type="similarity">
    <text evidence="2">Belongs to the DadA oxidoreductase family.</text>
</comment>
<dbReference type="Pfam" id="PF01266">
    <property type="entry name" value="DAO"/>
    <property type="match status" value="1"/>
</dbReference>
<comment type="caution">
    <text evidence="6">The sequence shown here is derived from an EMBL/GenBank/DDBJ whole genome shotgun (WGS) entry which is preliminary data.</text>
</comment>